<reference evidence="2 3" key="1">
    <citation type="submission" date="2017-10" db="EMBL/GenBank/DDBJ databases">
        <title>Comparative genomics between pathogenic Norcardia.</title>
        <authorList>
            <person name="Zeng L."/>
        </authorList>
    </citation>
    <scope>NUCLEOTIDE SEQUENCE [LARGE SCALE GENOMIC DNA]</scope>
    <source>
        <strain evidence="2 3">NC_YFY_NT001</strain>
    </source>
</reference>
<dbReference type="Pfam" id="PF13560">
    <property type="entry name" value="HTH_31"/>
    <property type="match status" value="1"/>
</dbReference>
<dbReference type="SUPFAM" id="SSF47413">
    <property type="entry name" value="lambda repressor-like DNA-binding domains"/>
    <property type="match status" value="1"/>
</dbReference>
<dbReference type="PROSITE" id="PS50943">
    <property type="entry name" value="HTH_CROC1"/>
    <property type="match status" value="1"/>
</dbReference>
<organism evidence="2 3">
    <name type="scientific">Nocardia terpenica</name>
    <dbReference type="NCBI Taxonomy" id="455432"/>
    <lineage>
        <taxon>Bacteria</taxon>
        <taxon>Bacillati</taxon>
        <taxon>Actinomycetota</taxon>
        <taxon>Actinomycetes</taxon>
        <taxon>Mycobacteriales</taxon>
        <taxon>Nocardiaceae</taxon>
        <taxon>Nocardia</taxon>
    </lineage>
</organism>
<sequence>MSDDSSTVPLRQLGQYLADWRSRAGLTQAKAAELLDISSSSLQRLEQGQNSRPSSYVIQAAGELYGASEDLIAAFVGLSKKGTRKRWWHQYGDLIPVTFNVYVGLEARAVELRSYQPELIPGLLQIPAYNRELERLAFPDDDEAEIERRVQIRVQRQHIVKRMRQPVRLDVVIGEAAVRRILGSRAVMAAQIRYLADMSTKPNISVRLLPFEAGFPDGSSMTPFVILDFGQTPLGAAAEPTVVFLEGSVGEVYLEDEDDVRFYHRSYESLRNAALDDIASRDRLRQIAWEHEKRER</sequence>
<accession>A0A291RGX1</accession>
<dbReference type="RefSeq" id="WP_098693575.1">
    <property type="nucleotide sequence ID" value="NZ_CP023778.1"/>
</dbReference>
<dbReference type="CDD" id="cd00093">
    <property type="entry name" value="HTH_XRE"/>
    <property type="match status" value="1"/>
</dbReference>
<dbReference type="KEGG" id="ntp:CRH09_09320"/>
<gene>
    <name evidence="2" type="ORF">CRH09_09320</name>
</gene>
<dbReference type="InterPro" id="IPR043917">
    <property type="entry name" value="DUF5753"/>
</dbReference>
<evidence type="ECO:0000313" key="3">
    <source>
        <dbReference type="Proteomes" id="UP000221961"/>
    </source>
</evidence>
<dbReference type="EMBL" id="CP023778">
    <property type="protein sequence ID" value="ATL66374.1"/>
    <property type="molecule type" value="Genomic_DNA"/>
</dbReference>
<dbReference type="InterPro" id="IPR001387">
    <property type="entry name" value="Cro/C1-type_HTH"/>
</dbReference>
<dbReference type="Pfam" id="PF19054">
    <property type="entry name" value="DUF5753"/>
    <property type="match status" value="1"/>
</dbReference>
<proteinExistence type="predicted"/>
<dbReference type="Gene3D" id="1.10.260.40">
    <property type="entry name" value="lambda repressor-like DNA-binding domains"/>
    <property type="match status" value="1"/>
</dbReference>
<feature type="domain" description="HTH cro/C1-type" evidence="1">
    <location>
        <begin position="17"/>
        <end position="72"/>
    </location>
</feature>
<evidence type="ECO:0000313" key="2">
    <source>
        <dbReference type="EMBL" id="ATL66374.1"/>
    </source>
</evidence>
<protein>
    <submittedName>
        <fullName evidence="2">Transcriptional regulator</fullName>
    </submittedName>
</protein>
<dbReference type="SMART" id="SM00530">
    <property type="entry name" value="HTH_XRE"/>
    <property type="match status" value="1"/>
</dbReference>
<dbReference type="InterPro" id="IPR010982">
    <property type="entry name" value="Lambda_DNA-bd_dom_sf"/>
</dbReference>
<name>A0A291RGX1_9NOCA</name>
<dbReference type="GO" id="GO:0003677">
    <property type="term" value="F:DNA binding"/>
    <property type="evidence" value="ECO:0007669"/>
    <property type="project" value="InterPro"/>
</dbReference>
<dbReference type="GeneID" id="88357607"/>
<dbReference type="AlphaFoldDB" id="A0A291RGX1"/>
<evidence type="ECO:0000259" key="1">
    <source>
        <dbReference type="PROSITE" id="PS50943"/>
    </source>
</evidence>
<dbReference type="Proteomes" id="UP000221961">
    <property type="component" value="Chromosome"/>
</dbReference>